<dbReference type="SUPFAM" id="SSF52172">
    <property type="entry name" value="CheY-like"/>
    <property type="match status" value="1"/>
</dbReference>
<evidence type="ECO:0000313" key="4">
    <source>
        <dbReference type="EMBL" id="MXV52111.1"/>
    </source>
</evidence>
<reference evidence="4 5" key="1">
    <citation type="submission" date="2019-11" db="EMBL/GenBank/DDBJ databases">
        <title>Pedobacter sp. HMF7647 Genome sequencing and assembly.</title>
        <authorList>
            <person name="Kang H."/>
            <person name="Kim H."/>
            <person name="Joh K."/>
        </authorList>
    </citation>
    <scope>NUCLEOTIDE SEQUENCE [LARGE SCALE GENOMIC DNA]</scope>
    <source>
        <strain evidence="4 5">HMF7647</strain>
    </source>
</reference>
<dbReference type="PANTHER" id="PTHR44591:SF3">
    <property type="entry name" value="RESPONSE REGULATORY DOMAIN-CONTAINING PROTEIN"/>
    <property type="match status" value="1"/>
</dbReference>
<sequence length="125" mass="14324">MPGKILVLDDSEDTLTAVKDVLEVSGYEVKPINDWRQIFETLETFEPDLIILDYLLKDSNGGEICHQIKSNPRWNHVPVIILTAYPKVLLSLGTYGCDLFLEKPFDVQNFIDEVSKFFDFNATKQ</sequence>
<keyword evidence="5" id="KW-1185">Reference proteome</keyword>
<dbReference type="InterPro" id="IPR050595">
    <property type="entry name" value="Bact_response_regulator"/>
</dbReference>
<dbReference type="PANTHER" id="PTHR44591">
    <property type="entry name" value="STRESS RESPONSE REGULATOR PROTEIN 1"/>
    <property type="match status" value="1"/>
</dbReference>
<dbReference type="Proteomes" id="UP000466586">
    <property type="component" value="Unassembled WGS sequence"/>
</dbReference>
<evidence type="ECO:0000256" key="2">
    <source>
        <dbReference type="PROSITE-ProRule" id="PRU00169"/>
    </source>
</evidence>
<dbReference type="InterPro" id="IPR001789">
    <property type="entry name" value="Sig_transdc_resp-reg_receiver"/>
</dbReference>
<dbReference type="SMART" id="SM00448">
    <property type="entry name" value="REC"/>
    <property type="match status" value="1"/>
</dbReference>
<protein>
    <submittedName>
        <fullName evidence="4">Response regulator</fullName>
    </submittedName>
</protein>
<dbReference type="GO" id="GO:0000160">
    <property type="term" value="P:phosphorelay signal transduction system"/>
    <property type="evidence" value="ECO:0007669"/>
    <property type="project" value="InterPro"/>
</dbReference>
<evidence type="ECO:0000256" key="1">
    <source>
        <dbReference type="ARBA" id="ARBA00022553"/>
    </source>
</evidence>
<accession>A0A7K1YCK5</accession>
<dbReference type="InterPro" id="IPR011006">
    <property type="entry name" value="CheY-like_superfamily"/>
</dbReference>
<name>A0A7K1YCK5_9SPHI</name>
<evidence type="ECO:0000313" key="5">
    <source>
        <dbReference type="Proteomes" id="UP000466586"/>
    </source>
</evidence>
<comment type="caution">
    <text evidence="4">The sequence shown here is derived from an EMBL/GenBank/DDBJ whole genome shotgun (WGS) entry which is preliminary data.</text>
</comment>
<gene>
    <name evidence="4" type="ORF">GS399_14125</name>
</gene>
<dbReference type="PROSITE" id="PS50110">
    <property type="entry name" value="RESPONSE_REGULATORY"/>
    <property type="match status" value="1"/>
</dbReference>
<feature type="domain" description="Response regulatory" evidence="3">
    <location>
        <begin position="4"/>
        <end position="118"/>
    </location>
</feature>
<evidence type="ECO:0000259" key="3">
    <source>
        <dbReference type="PROSITE" id="PS50110"/>
    </source>
</evidence>
<dbReference type="AlphaFoldDB" id="A0A7K1YCK5"/>
<feature type="modified residue" description="4-aspartylphosphate" evidence="2">
    <location>
        <position position="53"/>
    </location>
</feature>
<keyword evidence="1 2" id="KW-0597">Phosphoprotein</keyword>
<organism evidence="4 5">
    <name type="scientific">Hufsiella arboris</name>
    <dbReference type="NCBI Taxonomy" id="2695275"/>
    <lineage>
        <taxon>Bacteria</taxon>
        <taxon>Pseudomonadati</taxon>
        <taxon>Bacteroidota</taxon>
        <taxon>Sphingobacteriia</taxon>
        <taxon>Sphingobacteriales</taxon>
        <taxon>Sphingobacteriaceae</taxon>
        <taxon>Hufsiella</taxon>
    </lineage>
</organism>
<proteinExistence type="predicted"/>
<dbReference type="Pfam" id="PF00072">
    <property type="entry name" value="Response_reg"/>
    <property type="match status" value="1"/>
</dbReference>
<dbReference type="EMBL" id="WVHT01000006">
    <property type="protein sequence ID" value="MXV52111.1"/>
    <property type="molecule type" value="Genomic_DNA"/>
</dbReference>
<dbReference type="Gene3D" id="3.40.50.2300">
    <property type="match status" value="1"/>
</dbReference>
<dbReference type="RefSeq" id="WP_160845287.1">
    <property type="nucleotide sequence ID" value="NZ_WVHT01000006.1"/>
</dbReference>